<evidence type="ECO:0000256" key="9">
    <source>
        <dbReference type="ARBA" id="ARBA00022989"/>
    </source>
</evidence>
<keyword evidence="12 16" id="KW-0406">Ion transport</keyword>
<evidence type="ECO:0000256" key="7">
    <source>
        <dbReference type="ARBA" id="ARBA00022692"/>
    </source>
</evidence>
<protein>
    <recommendedName>
        <fullName evidence="16 17">Na(+)-translocating NADH-quinone reductase subunit C</fullName>
        <shortName evidence="16 17">Na(+)-NQR subunit C</shortName>
        <shortName evidence="16 17">Na(+)-translocating NQR subunit C</shortName>
        <ecNumber evidence="16 17">7.2.1.1</ecNumber>
    </recommendedName>
    <alternativeName>
        <fullName evidence="16 17">NQR complex subunit C</fullName>
    </alternativeName>
    <alternativeName>
        <fullName evidence="16 17">NQR-1 subunit C</fullName>
    </alternativeName>
</protein>
<comment type="subcellular location">
    <subcellularLocation>
        <location evidence="16">Cell membrane</location>
        <topology evidence="16">Single-pass membrane protein</topology>
    </subcellularLocation>
</comment>
<evidence type="ECO:0000256" key="2">
    <source>
        <dbReference type="ARBA" id="ARBA00022475"/>
    </source>
</evidence>
<keyword evidence="14 16" id="KW-0472">Membrane</keyword>
<evidence type="ECO:0000256" key="16">
    <source>
        <dbReference type="HAMAP-Rule" id="MF_00427"/>
    </source>
</evidence>
<keyword evidence="4 16" id="KW-0597">Phosphoprotein</keyword>
<dbReference type="InterPro" id="IPR007329">
    <property type="entry name" value="FMN-bd"/>
</dbReference>
<keyword evidence="6 16" id="KW-0288">FMN</keyword>
<evidence type="ECO:0000313" key="20">
    <source>
        <dbReference type="Proteomes" id="UP000219669"/>
    </source>
</evidence>
<proteinExistence type="inferred from homology"/>
<evidence type="ECO:0000256" key="3">
    <source>
        <dbReference type="ARBA" id="ARBA00022519"/>
    </source>
</evidence>
<comment type="subunit">
    <text evidence="16 17">Composed of six subunits; NqrA, NqrB, NqrC, NqrD, NqrE and NqrF.</text>
</comment>
<evidence type="ECO:0000256" key="8">
    <source>
        <dbReference type="ARBA" id="ARBA00022967"/>
    </source>
</evidence>
<dbReference type="GO" id="GO:0010181">
    <property type="term" value="F:FMN binding"/>
    <property type="evidence" value="ECO:0007669"/>
    <property type="project" value="UniProtKB-UniRule"/>
</dbReference>
<keyword evidence="1 16" id="KW-0813">Transport</keyword>
<feature type="modified residue" description="FMN phosphoryl threonine" evidence="16">
    <location>
        <position position="225"/>
    </location>
</feature>
<dbReference type="Proteomes" id="UP000219669">
    <property type="component" value="Unassembled WGS sequence"/>
</dbReference>
<comment type="catalytic activity">
    <reaction evidence="16 17">
        <text>a ubiquinone + n Na(+)(in) + NADH + H(+) = a ubiquinol + n Na(+)(out) + NAD(+)</text>
        <dbReference type="Rhea" id="RHEA:47748"/>
        <dbReference type="Rhea" id="RHEA-COMP:9565"/>
        <dbReference type="Rhea" id="RHEA-COMP:9566"/>
        <dbReference type="ChEBI" id="CHEBI:15378"/>
        <dbReference type="ChEBI" id="CHEBI:16389"/>
        <dbReference type="ChEBI" id="CHEBI:17976"/>
        <dbReference type="ChEBI" id="CHEBI:29101"/>
        <dbReference type="ChEBI" id="CHEBI:57540"/>
        <dbReference type="ChEBI" id="CHEBI:57945"/>
        <dbReference type="EC" id="7.2.1.1"/>
    </reaction>
</comment>
<evidence type="ECO:0000256" key="6">
    <source>
        <dbReference type="ARBA" id="ARBA00022643"/>
    </source>
</evidence>
<gene>
    <name evidence="16" type="primary">nqrC</name>
    <name evidence="19" type="ORF">SAMN02746062_00951</name>
</gene>
<evidence type="ECO:0000256" key="13">
    <source>
        <dbReference type="ARBA" id="ARBA00023075"/>
    </source>
</evidence>
<evidence type="ECO:0000256" key="1">
    <source>
        <dbReference type="ARBA" id="ARBA00022448"/>
    </source>
</evidence>
<feature type="transmembrane region" description="Helical" evidence="16">
    <location>
        <begin position="12"/>
        <end position="34"/>
    </location>
</feature>
<keyword evidence="7 16" id="KW-0812">Transmembrane</keyword>
<dbReference type="NCBIfam" id="TIGR01938">
    <property type="entry name" value="nqrC"/>
    <property type="match status" value="1"/>
</dbReference>
<dbReference type="GO" id="GO:0006814">
    <property type="term" value="P:sodium ion transport"/>
    <property type="evidence" value="ECO:0007669"/>
    <property type="project" value="UniProtKB-UniRule"/>
</dbReference>
<comment type="similarity">
    <text evidence="16 17">Belongs to the NqrC family.</text>
</comment>
<keyword evidence="9 16" id="KW-1133">Transmembrane helix</keyword>
<evidence type="ECO:0000256" key="15">
    <source>
        <dbReference type="ARBA" id="ARBA00023201"/>
    </source>
</evidence>
<evidence type="ECO:0000259" key="18">
    <source>
        <dbReference type="SMART" id="SM00900"/>
    </source>
</evidence>
<sequence length="256" mass="27324">MAKFDKDSFGGTMGIVLAISLVCSVVVAGAAVGLKPTQNEKKLLDKQKNILQAAGLLSGSLNADIKQIYAQRVEPRVVDLATGDYVDVKDFDARAAAKDPKQNVVIPKDQDIANIQSRAKYAEVFLIKDESGKVEQIVLPMHGSGLWSIMYGFVAVQADGNTINGITYYEQGETAGLGGEIANPLWQKNFVGKKLYADNGEVAIKVGKGASADQAHGVDGLSGATMTSKGVNNSFKYWFSENGYAPYLNKIKAGAK</sequence>
<comment type="function">
    <text evidence="16">NQR complex catalyzes the reduction of ubiquinone-1 to ubiquinol by two successive reactions, coupled with the transport of Na(+) ions from the cytoplasm to the periplasm. NqrA to NqrE are probably involved in the second step, the conversion of ubisemiquinone to ubiquinol.</text>
</comment>
<feature type="domain" description="FMN-binding" evidence="18">
    <location>
        <begin position="145"/>
        <end position="242"/>
    </location>
</feature>
<dbReference type="RefSeq" id="WP_097114018.1">
    <property type="nucleotide sequence ID" value="NZ_CP083931.1"/>
</dbReference>
<evidence type="ECO:0000256" key="14">
    <source>
        <dbReference type="ARBA" id="ARBA00023136"/>
    </source>
</evidence>
<comment type="cofactor">
    <cofactor evidence="16 17">
        <name>FMN</name>
        <dbReference type="ChEBI" id="CHEBI:58210"/>
    </cofactor>
</comment>
<keyword evidence="3" id="KW-0997">Cell inner membrane</keyword>
<keyword evidence="15 16" id="KW-0739">Sodium transport</keyword>
<dbReference type="PANTHER" id="PTHR37838:SF1">
    <property type="entry name" value="NA(+)-TRANSLOCATING NADH-QUINONE REDUCTASE SUBUNIT C"/>
    <property type="match status" value="1"/>
</dbReference>
<dbReference type="HAMAP" id="MF_00427">
    <property type="entry name" value="NqrC"/>
    <property type="match status" value="1"/>
</dbReference>
<name>A0A286E9K1_9NEIS</name>
<keyword evidence="10 16" id="KW-0520">NAD</keyword>
<evidence type="ECO:0000256" key="11">
    <source>
        <dbReference type="ARBA" id="ARBA00023053"/>
    </source>
</evidence>
<dbReference type="SMART" id="SM00900">
    <property type="entry name" value="FMN_bind"/>
    <property type="match status" value="1"/>
</dbReference>
<evidence type="ECO:0000313" key="19">
    <source>
        <dbReference type="EMBL" id="SOD67560.1"/>
    </source>
</evidence>
<keyword evidence="2 16" id="KW-1003">Cell membrane</keyword>
<dbReference type="EC" id="7.2.1.1" evidence="16 17"/>
<dbReference type="GO" id="GO:0016655">
    <property type="term" value="F:oxidoreductase activity, acting on NAD(P)H, quinone or similar compound as acceptor"/>
    <property type="evidence" value="ECO:0007669"/>
    <property type="project" value="UniProtKB-UniRule"/>
</dbReference>
<dbReference type="PIRSF" id="PIRSF009437">
    <property type="entry name" value="NQR-1_subunit_C"/>
    <property type="match status" value="1"/>
</dbReference>
<keyword evidence="8 16" id="KW-1278">Translocase</keyword>
<evidence type="ECO:0000256" key="4">
    <source>
        <dbReference type="ARBA" id="ARBA00022553"/>
    </source>
</evidence>
<dbReference type="NCBIfam" id="NF003749">
    <property type="entry name" value="PRK05346.1-5"/>
    <property type="match status" value="1"/>
</dbReference>
<dbReference type="Pfam" id="PF04205">
    <property type="entry name" value="FMN_bind"/>
    <property type="match status" value="1"/>
</dbReference>
<keyword evidence="20" id="KW-1185">Reference proteome</keyword>
<dbReference type="OrthoDB" id="9786835at2"/>
<dbReference type="InterPro" id="IPR010204">
    <property type="entry name" value="NqrC"/>
</dbReference>
<dbReference type="EMBL" id="OCNF01000006">
    <property type="protein sequence ID" value="SOD67560.1"/>
    <property type="molecule type" value="Genomic_DNA"/>
</dbReference>
<keyword evidence="13 16" id="KW-0830">Ubiquinone</keyword>
<dbReference type="AlphaFoldDB" id="A0A286E9K1"/>
<evidence type="ECO:0000256" key="17">
    <source>
        <dbReference type="PIRNR" id="PIRNR009437"/>
    </source>
</evidence>
<keyword evidence="5 16" id="KW-0285">Flavoprotein</keyword>
<reference evidence="19 20" key="1">
    <citation type="submission" date="2017-09" db="EMBL/GenBank/DDBJ databases">
        <authorList>
            <person name="Ehlers B."/>
            <person name="Leendertz F.H."/>
        </authorList>
    </citation>
    <scope>NUCLEOTIDE SEQUENCE [LARGE SCALE GENOMIC DNA]</scope>
    <source>
        <strain evidence="19 20">DSM 16848</strain>
    </source>
</reference>
<evidence type="ECO:0000256" key="5">
    <source>
        <dbReference type="ARBA" id="ARBA00022630"/>
    </source>
</evidence>
<keyword evidence="11 16" id="KW-0915">Sodium</keyword>
<dbReference type="NCBIfam" id="NF003746">
    <property type="entry name" value="PRK05346.1-1"/>
    <property type="match status" value="1"/>
</dbReference>
<accession>A0A286E9K1</accession>
<comment type="caution">
    <text evidence="16">Lacks conserved residue(s) required for the propagation of feature annotation.</text>
</comment>
<evidence type="ECO:0000256" key="12">
    <source>
        <dbReference type="ARBA" id="ARBA00023065"/>
    </source>
</evidence>
<dbReference type="GO" id="GO:0005886">
    <property type="term" value="C:plasma membrane"/>
    <property type="evidence" value="ECO:0007669"/>
    <property type="project" value="UniProtKB-SubCell"/>
</dbReference>
<dbReference type="PANTHER" id="PTHR37838">
    <property type="entry name" value="NA(+)-TRANSLOCATING NADH-QUINONE REDUCTASE SUBUNIT C"/>
    <property type="match status" value="1"/>
</dbReference>
<evidence type="ECO:0000256" key="10">
    <source>
        <dbReference type="ARBA" id="ARBA00023027"/>
    </source>
</evidence>
<organism evidence="19 20">
    <name type="scientific">Alysiella filiformis DSM 16848</name>
    <dbReference type="NCBI Taxonomy" id="1120981"/>
    <lineage>
        <taxon>Bacteria</taxon>
        <taxon>Pseudomonadati</taxon>
        <taxon>Pseudomonadota</taxon>
        <taxon>Betaproteobacteria</taxon>
        <taxon>Neisseriales</taxon>
        <taxon>Neisseriaceae</taxon>
        <taxon>Alysiella</taxon>
    </lineage>
</organism>